<dbReference type="InterPro" id="IPR012338">
    <property type="entry name" value="Beta-lactam/transpept-like"/>
</dbReference>
<feature type="domain" description="Beta-lactamase-related" evidence="1">
    <location>
        <begin position="12"/>
        <end position="105"/>
    </location>
</feature>
<dbReference type="Proteomes" id="UP000199400">
    <property type="component" value="Unassembled WGS sequence"/>
</dbReference>
<dbReference type="AlphaFoldDB" id="A0A1I2IUS1"/>
<proteinExistence type="predicted"/>
<dbReference type="EMBL" id="FOMX01000087">
    <property type="protein sequence ID" value="SFF45989.1"/>
    <property type="molecule type" value="Genomic_DNA"/>
</dbReference>
<protein>
    <submittedName>
        <fullName evidence="2">Beta-lactamase</fullName>
    </submittedName>
</protein>
<reference evidence="3" key="1">
    <citation type="submission" date="2016-10" db="EMBL/GenBank/DDBJ databases">
        <authorList>
            <person name="Varghese N."/>
            <person name="Submissions S."/>
        </authorList>
    </citation>
    <scope>NUCLEOTIDE SEQUENCE [LARGE SCALE GENOMIC DNA]</scope>
    <source>
        <strain evidence="3">ATCC 25963</strain>
    </source>
</reference>
<sequence length="135" mass="14850">MLAKLVEADAFSGTVTLARHGQPFYRHASGLASRRWNVPKRHDTRFNLASVTKMFTAVAVAQLVEQGKIAYDDTVGEILPDDPNEQVARTVTVHHLLSHTSGIIGARALLAKAPEPRSARTIAERRNRSVDRVVT</sequence>
<evidence type="ECO:0000259" key="1">
    <source>
        <dbReference type="Pfam" id="PF00144"/>
    </source>
</evidence>
<dbReference type="InterPro" id="IPR050789">
    <property type="entry name" value="Diverse_Enzym_Activities"/>
</dbReference>
<dbReference type="Pfam" id="PF00144">
    <property type="entry name" value="Beta-lactamase"/>
    <property type="match status" value="1"/>
</dbReference>
<dbReference type="InterPro" id="IPR001466">
    <property type="entry name" value="Beta-lactam-related"/>
</dbReference>
<gene>
    <name evidence="2" type="ORF">SAMN02745121_08996</name>
</gene>
<dbReference type="PANTHER" id="PTHR43283">
    <property type="entry name" value="BETA-LACTAMASE-RELATED"/>
    <property type="match status" value="1"/>
</dbReference>
<evidence type="ECO:0000313" key="3">
    <source>
        <dbReference type="Proteomes" id="UP000199400"/>
    </source>
</evidence>
<name>A0A1I2IUS1_9BACT</name>
<dbReference type="STRING" id="54.SAMN02745121_08996"/>
<keyword evidence="3" id="KW-1185">Reference proteome</keyword>
<evidence type="ECO:0000313" key="2">
    <source>
        <dbReference type="EMBL" id="SFF45989.1"/>
    </source>
</evidence>
<dbReference type="SUPFAM" id="SSF56601">
    <property type="entry name" value="beta-lactamase/transpeptidase-like"/>
    <property type="match status" value="1"/>
</dbReference>
<organism evidence="2 3">
    <name type="scientific">Nannocystis exedens</name>
    <dbReference type="NCBI Taxonomy" id="54"/>
    <lineage>
        <taxon>Bacteria</taxon>
        <taxon>Pseudomonadati</taxon>
        <taxon>Myxococcota</taxon>
        <taxon>Polyangia</taxon>
        <taxon>Nannocystales</taxon>
        <taxon>Nannocystaceae</taxon>
        <taxon>Nannocystis</taxon>
    </lineage>
</organism>
<dbReference type="RefSeq" id="WP_211302328.1">
    <property type="nucleotide sequence ID" value="NZ_FOMX01000087.1"/>
</dbReference>
<dbReference type="Gene3D" id="3.40.710.10">
    <property type="entry name" value="DD-peptidase/beta-lactamase superfamily"/>
    <property type="match status" value="1"/>
</dbReference>
<accession>A0A1I2IUS1</accession>